<reference evidence="3 4" key="1">
    <citation type="submission" date="2016-06" db="EMBL/GenBank/DDBJ databases">
        <authorList>
            <person name="Kjaerup R.B."/>
            <person name="Dalgaard T.S."/>
            <person name="Juul-Madsen H.R."/>
        </authorList>
    </citation>
    <scope>NUCLEOTIDE SEQUENCE [LARGE SCALE GENOMIC DNA]</scope>
    <source>
        <strain evidence="3 4">DSM 43818</strain>
    </source>
</reference>
<accession>A0A1C6SIA2</accession>
<evidence type="ECO:0000313" key="4">
    <source>
        <dbReference type="Proteomes" id="UP000199699"/>
    </source>
</evidence>
<keyword evidence="2" id="KW-1133">Transmembrane helix</keyword>
<organism evidence="3 4">
    <name type="scientific">Micromonospora nigra</name>
    <dbReference type="NCBI Taxonomy" id="145857"/>
    <lineage>
        <taxon>Bacteria</taxon>
        <taxon>Bacillati</taxon>
        <taxon>Actinomycetota</taxon>
        <taxon>Actinomycetes</taxon>
        <taxon>Micromonosporales</taxon>
        <taxon>Micromonosporaceae</taxon>
        <taxon>Micromonospora</taxon>
    </lineage>
</organism>
<name>A0A1C6SIA2_9ACTN</name>
<keyword evidence="2" id="KW-0472">Membrane</keyword>
<evidence type="ECO:0000313" key="3">
    <source>
        <dbReference type="EMBL" id="SCL29019.1"/>
    </source>
</evidence>
<protein>
    <submittedName>
        <fullName evidence="3">Trypsin-like peptidase domain-containing protein</fullName>
    </submittedName>
</protein>
<keyword evidence="4" id="KW-1185">Reference proteome</keyword>
<dbReference type="Gene3D" id="2.40.10.120">
    <property type="match status" value="1"/>
</dbReference>
<dbReference type="EMBL" id="FMHT01000003">
    <property type="protein sequence ID" value="SCL29019.1"/>
    <property type="molecule type" value="Genomic_DNA"/>
</dbReference>
<dbReference type="InterPro" id="IPR009003">
    <property type="entry name" value="Peptidase_S1_PA"/>
</dbReference>
<feature type="transmembrane region" description="Helical" evidence="2">
    <location>
        <begin position="557"/>
        <end position="581"/>
    </location>
</feature>
<evidence type="ECO:0000256" key="2">
    <source>
        <dbReference type="SAM" id="Phobius"/>
    </source>
</evidence>
<keyword evidence="2" id="KW-0812">Transmembrane</keyword>
<dbReference type="Pfam" id="PF13365">
    <property type="entry name" value="Trypsin_2"/>
    <property type="match status" value="1"/>
</dbReference>
<sequence length="588" mass="61188">MQPDGPYRFTHLLGGSPVGKAWAAVDSQGRFVTVAVLDAVVAATPGWREAFAAAVNNQAQVTPHAYADFSAAAPWVAYPAEAGPAVERLFRALGVDYQPVPAGVPVSAPPVSAPPRSVSAPPQPVPAVPGPPAPVSAEGAFPDPFAAPARRIQPTTRPPRRTGLWAGVVAAALAVVLGGGAAVWALSGDEEAPPRADPTFFPTTSTVDPGLKPWAEAAPFSPEERALAVATPAVVFVEAVFTGYVRDAATGKPIRRAPITFTRRCSAFVVNADGHALTSSSCVEPTEENARQIAIDAVARMLVRENQLTTVQVPEYIRTTLPKVRFTGPDPGTEPASEVYAQLNAAKGNLTTEPAIPATVVRTLPAETGNTALVKLARGNLPAVELNPGAELAEGAPVLVLGFATSDVDFRTATYQPRSKLVTITGTGRRGPVSIYRINEDIGAASHGGIALDANGRVAGMLDQDQARPDRANRVVLPAATVAGLLAEAGVANALSDTDKRYRSGLDAYFAGENATAITELDAAAQGAPTNLLAQAYRQNAVERQQNERQEAEGSTWPTVLLAGVGGALVVGLVLAALLIARRRRHGR</sequence>
<dbReference type="Proteomes" id="UP000199699">
    <property type="component" value="Unassembled WGS sequence"/>
</dbReference>
<dbReference type="RefSeq" id="WP_091084392.1">
    <property type="nucleotide sequence ID" value="NZ_FMHT01000003.1"/>
</dbReference>
<gene>
    <name evidence="3" type="ORF">GA0070616_3804</name>
</gene>
<dbReference type="SUPFAM" id="SSF50494">
    <property type="entry name" value="Trypsin-like serine proteases"/>
    <property type="match status" value="1"/>
</dbReference>
<proteinExistence type="predicted"/>
<feature type="transmembrane region" description="Helical" evidence="2">
    <location>
        <begin position="164"/>
        <end position="186"/>
    </location>
</feature>
<dbReference type="OrthoDB" id="3406034at2"/>
<dbReference type="AlphaFoldDB" id="A0A1C6SIA2"/>
<feature type="region of interest" description="Disordered" evidence="1">
    <location>
        <begin position="110"/>
        <end position="133"/>
    </location>
</feature>
<evidence type="ECO:0000256" key="1">
    <source>
        <dbReference type="SAM" id="MobiDB-lite"/>
    </source>
</evidence>
<feature type="compositionally biased region" description="Pro residues" evidence="1">
    <location>
        <begin position="121"/>
        <end position="133"/>
    </location>
</feature>
<dbReference type="STRING" id="145857.GA0070616_3804"/>